<accession>A0AAD0E3J9</accession>
<evidence type="ECO:0000313" key="1">
    <source>
        <dbReference type="EMBL" id="ASY22448.1"/>
    </source>
</evidence>
<dbReference type="RefSeq" id="WP_095696932.1">
    <property type="nucleotide sequence ID" value="NZ_CP016778.1"/>
</dbReference>
<organism evidence="1 2">
    <name type="scientific">Candidatus Planktophila versatilis</name>
    <dbReference type="NCBI Taxonomy" id="1884905"/>
    <lineage>
        <taxon>Bacteria</taxon>
        <taxon>Bacillati</taxon>
        <taxon>Actinomycetota</taxon>
        <taxon>Actinomycetes</taxon>
        <taxon>Candidatus Nanopelagicales</taxon>
        <taxon>Candidatus Nanopelagicaceae</taxon>
        <taxon>Candidatus Planktophila</taxon>
    </lineage>
</organism>
<dbReference type="Proteomes" id="UP000217194">
    <property type="component" value="Chromosome"/>
</dbReference>
<keyword evidence="1" id="KW-0418">Kinase</keyword>
<reference evidence="1 2" key="1">
    <citation type="submission" date="2016-07" db="EMBL/GenBank/DDBJ databases">
        <title>High microdiversification within the ubiquitous acI lineage of Actinobacteria.</title>
        <authorList>
            <person name="Neuenschwander S.M."/>
            <person name="Salcher M."/>
            <person name="Ghai R."/>
            <person name="Pernthaler J."/>
        </authorList>
    </citation>
    <scope>NUCLEOTIDE SEQUENCE [LARGE SCALE GENOMIC DNA]</scope>
    <source>
        <strain evidence="1">MMS-IIB-76</strain>
    </source>
</reference>
<dbReference type="SUPFAM" id="SSF52540">
    <property type="entry name" value="P-loop containing nucleoside triphosphate hydrolases"/>
    <property type="match status" value="1"/>
</dbReference>
<dbReference type="InterPro" id="IPR027417">
    <property type="entry name" value="P-loop_NTPase"/>
</dbReference>
<dbReference type="EMBL" id="CP016778">
    <property type="protein sequence ID" value="ASY22448.1"/>
    <property type="molecule type" value="Genomic_DNA"/>
</dbReference>
<name>A0AAD0E3J9_9ACTN</name>
<sequence>MELTAALLDLCKGVTQPVIAIDGPAGGGKTTLAQNLALAFATSLSTTVIHMDDLYDGWDGALDEDFSSVLSQIVGLHKKSENILYSSYNWSEAKFDEAKEVPRTQLLILEGVGSGQSSIRSSLTALIWIDINDKQGLARVIARDGESIRVPMEKWLTLQEQHFHLEGTQNAADFILTT</sequence>
<keyword evidence="1" id="KW-0808">Transferase</keyword>
<dbReference type="Gene3D" id="3.40.50.300">
    <property type="entry name" value="P-loop containing nucleotide triphosphate hydrolases"/>
    <property type="match status" value="1"/>
</dbReference>
<gene>
    <name evidence="1" type="ORF">A1sIIB76_02470</name>
</gene>
<evidence type="ECO:0000313" key="2">
    <source>
        <dbReference type="Proteomes" id="UP000217194"/>
    </source>
</evidence>
<proteinExistence type="predicted"/>
<protein>
    <submittedName>
        <fullName evidence="1">Uridine kinase</fullName>
    </submittedName>
</protein>
<dbReference type="AlphaFoldDB" id="A0AAD0E3J9"/>
<dbReference type="GO" id="GO:0016301">
    <property type="term" value="F:kinase activity"/>
    <property type="evidence" value="ECO:0007669"/>
    <property type="project" value="UniProtKB-KW"/>
</dbReference>